<dbReference type="InterPro" id="IPR005702">
    <property type="entry name" value="Wzc-like_C"/>
</dbReference>
<comment type="caution">
    <text evidence="10">The sequence shown here is derived from an EMBL/GenBank/DDBJ whole genome shotgun (WGS) entry which is preliminary data.</text>
</comment>
<comment type="similarity">
    <text evidence="1">Belongs to the CpsD/CapB family.</text>
</comment>
<evidence type="ECO:0000313" key="10">
    <source>
        <dbReference type="EMBL" id="MDG5755498.1"/>
    </source>
</evidence>
<gene>
    <name evidence="10" type="ORF">P6P90_16505</name>
</gene>
<dbReference type="CDD" id="cd05387">
    <property type="entry name" value="BY-kinase"/>
    <property type="match status" value="1"/>
</dbReference>
<evidence type="ECO:0000259" key="9">
    <source>
        <dbReference type="Pfam" id="PF13614"/>
    </source>
</evidence>
<dbReference type="SUPFAM" id="SSF52540">
    <property type="entry name" value="P-loop containing nucleoside triphosphate hydrolases"/>
    <property type="match status" value="1"/>
</dbReference>
<dbReference type="PANTHER" id="PTHR32309:SF13">
    <property type="entry name" value="FERRIC ENTEROBACTIN TRANSPORT PROTEIN FEPE"/>
    <property type="match status" value="1"/>
</dbReference>
<evidence type="ECO:0000256" key="2">
    <source>
        <dbReference type="ARBA" id="ARBA00011903"/>
    </source>
</evidence>
<dbReference type="Gene3D" id="3.40.50.300">
    <property type="entry name" value="P-loop containing nucleotide triphosphate hydrolases"/>
    <property type="match status" value="1"/>
</dbReference>
<dbReference type="InterPro" id="IPR027417">
    <property type="entry name" value="P-loop_NTPase"/>
</dbReference>
<keyword evidence="3 10" id="KW-0808">Transferase</keyword>
<dbReference type="GO" id="GO:0004715">
    <property type="term" value="F:non-membrane spanning protein tyrosine kinase activity"/>
    <property type="evidence" value="ECO:0007669"/>
    <property type="project" value="UniProtKB-EC"/>
</dbReference>
<protein>
    <recommendedName>
        <fullName evidence="2">non-specific protein-tyrosine kinase</fullName>
        <ecNumber evidence="2">2.7.10.2</ecNumber>
    </recommendedName>
</protein>
<dbReference type="RefSeq" id="WP_278018667.1">
    <property type="nucleotide sequence ID" value="NZ_JARRRY010000030.1"/>
</dbReference>
<proteinExistence type="inferred from homology"/>
<evidence type="ECO:0000256" key="5">
    <source>
        <dbReference type="ARBA" id="ARBA00022777"/>
    </source>
</evidence>
<feature type="domain" description="AAA" evidence="9">
    <location>
        <begin position="52"/>
        <end position="179"/>
    </location>
</feature>
<dbReference type="PANTHER" id="PTHR32309">
    <property type="entry name" value="TYROSINE-PROTEIN KINASE"/>
    <property type="match status" value="1"/>
</dbReference>
<evidence type="ECO:0000256" key="7">
    <source>
        <dbReference type="ARBA" id="ARBA00023137"/>
    </source>
</evidence>
<dbReference type="InterPro" id="IPR025669">
    <property type="entry name" value="AAA_dom"/>
</dbReference>
<dbReference type="EC" id="2.7.10.2" evidence="2"/>
<dbReference type="Proteomes" id="UP001218246">
    <property type="component" value="Unassembled WGS sequence"/>
</dbReference>
<evidence type="ECO:0000313" key="11">
    <source>
        <dbReference type="Proteomes" id="UP001218246"/>
    </source>
</evidence>
<reference evidence="10 11" key="1">
    <citation type="submission" date="2023-04" db="EMBL/GenBank/DDBJ databases">
        <title>Ectobacillus antri isolated from activated sludge.</title>
        <authorList>
            <person name="Yan P."/>
            <person name="Liu X."/>
        </authorList>
    </citation>
    <scope>NUCLEOTIDE SEQUENCE [LARGE SCALE GENOMIC DNA]</scope>
    <source>
        <strain evidence="10 11">C18H</strain>
    </source>
</reference>
<evidence type="ECO:0000256" key="4">
    <source>
        <dbReference type="ARBA" id="ARBA00022741"/>
    </source>
</evidence>
<keyword evidence="11" id="KW-1185">Reference proteome</keyword>
<sequence>MVLKRSKPKKHVVRTFRQLITYLQPKSPITEQYRNIRTNIQFAAVDGDIHSIVVTSSTPGEGKTTTAANLGVVFAQQGKQVIVVDADFRRPTLHTMFRSENTFGLTTVLAKQATLAKCILQTEVENLKFLPSGAIPPNPAELLGSKTMDDVMAQLKETFDIIILDTPPLLAVTDAQVLSNKCDGTVLVVRSGKADKDSVLKVKAQLTNARAKLLGVVLNAKAEETTPYYYYSDRE</sequence>
<keyword evidence="4" id="KW-0547">Nucleotide-binding</keyword>
<dbReference type="NCBIfam" id="TIGR01007">
    <property type="entry name" value="eps_fam"/>
    <property type="match status" value="1"/>
</dbReference>
<evidence type="ECO:0000256" key="1">
    <source>
        <dbReference type="ARBA" id="ARBA00007316"/>
    </source>
</evidence>
<evidence type="ECO:0000256" key="3">
    <source>
        <dbReference type="ARBA" id="ARBA00022679"/>
    </source>
</evidence>
<dbReference type="Pfam" id="PF13614">
    <property type="entry name" value="AAA_31"/>
    <property type="match status" value="1"/>
</dbReference>
<name>A0ABT6H9E3_9BACI</name>
<evidence type="ECO:0000256" key="8">
    <source>
        <dbReference type="ARBA" id="ARBA00051245"/>
    </source>
</evidence>
<keyword evidence="7" id="KW-0829">Tyrosine-protein kinase</keyword>
<keyword evidence="5 10" id="KW-0418">Kinase</keyword>
<organism evidence="10 11">
    <name type="scientific">Ectobacillus antri</name>
    <dbReference type="NCBI Taxonomy" id="2486280"/>
    <lineage>
        <taxon>Bacteria</taxon>
        <taxon>Bacillati</taxon>
        <taxon>Bacillota</taxon>
        <taxon>Bacilli</taxon>
        <taxon>Bacillales</taxon>
        <taxon>Bacillaceae</taxon>
        <taxon>Ectobacillus</taxon>
    </lineage>
</organism>
<comment type="catalytic activity">
    <reaction evidence="8">
        <text>L-tyrosyl-[protein] + ATP = O-phospho-L-tyrosyl-[protein] + ADP + H(+)</text>
        <dbReference type="Rhea" id="RHEA:10596"/>
        <dbReference type="Rhea" id="RHEA-COMP:10136"/>
        <dbReference type="Rhea" id="RHEA-COMP:20101"/>
        <dbReference type="ChEBI" id="CHEBI:15378"/>
        <dbReference type="ChEBI" id="CHEBI:30616"/>
        <dbReference type="ChEBI" id="CHEBI:46858"/>
        <dbReference type="ChEBI" id="CHEBI:61978"/>
        <dbReference type="ChEBI" id="CHEBI:456216"/>
        <dbReference type="EC" id="2.7.10.2"/>
    </reaction>
</comment>
<dbReference type="EMBL" id="JARULN010000030">
    <property type="protein sequence ID" value="MDG5755498.1"/>
    <property type="molecule type" value="Genomic_DNA"/>
</dbReference>
<accession>A0ABT6H9E3</accession>
<dbReference type="InterPro" id="IPR050445">
    <property type="entry name" value="Bact_polysacc_biosynth/exp"/>
</dbReference>
<evidence type="ECO:0000256" key="6">
    <source>
        <dbReference type="ARBA" id="ARBA00022840"/>
    </source>
</evidence>
<keyword evidence="6" id="KW-0067">ATP-binding</keyword>